<feature type="compositionally biased region" description="Basic and acidic residues" evidence="1">
    <location>
        <begin position="32"/>
        <end position="41"/>
    </location>
</feature>
<gene>
    <name evidence="2" type="ORF">THTE_3176</name>
</gene>
<dbReference type="AlphaFoldDB" id="A0A286RII9"/>
<proteinExistence type="predicted"/>
<feature type="compositionally biased region" description="Basic and acidic residues" evidence="1">
    <location>
        <begin position="1"/>
        <end position="16"/>
    </location>
</feature>
<accession>A0A286RII9</accession>
<name>A0A286RII9_9BACT</name>
<protein>
    <submittedName>
        <fullName evidence="2">Uncharacterized protein</fullName>
    </submittedName>
</protein>
<keyword evidence="3" id="KW-1185">Reference proteome</keyword>
<sequence length="41" mass="4617">MDHRRLTSGRDKHVPPEEVPPLCGPDDWVPPDFEKPGLKAP</sequence>
<evidence type="ECO:0000313" key="2">
    <source>
        <dbReference type="EMBL" id="ASV75778.1"/>
    </source>
</evidence>
<dbReference type="Proteomes" id="UP000215086">
    <property type="component" value="Chromosome"/>
</dbReference>
<feature type="region of interest" description="Disordered" evidence="1">
    <location>
        <begin position="1"/>
        <end position="41"/>
    </location>
</feature>
<evidence type="ECO:0000256" key="1">
    <source>
        <dbReference type="SAM" id="MobiDB-lite"/>
    </source>
</evidence>
<evidence type="ECO:0000313" key="3">
    <source>
        <dbReference type="Proteomes" id="UP000215086"/>
    </source>
</evidence>
<organism evidence="2 3">
    <name type="scientific">Thermogutta terrifontis</name>
    <dbReference type="NCBI Taxonomy" id="1331910"/>
    <lineage>
        <taxon>Bacteria</taxon>
        <taxon>Pseudomonadati</taxon>
        <taxon>Planctomycetota</taxon>
        <taxon>Planctomycetia</taxon>
        <taxon>Pirellulales</taxon>
        <taxon>Thermoguttaceae</taxon>
        <taxon>Thermogutta</taxon>
    </lineage>
</organism>
<dbReference type="KEGG" id="ttf:THTE_3176"/>
<dbReference type="EMBL" id="CP018477">
    <property type="protein sequence ID" value="ASV75778.1"/>
    <property type="molecule type" value="Genomic_DNA"/>
</dbReference>
<reference evidence="2 3" key="1">
    <citation type="journal article" name="Front. Microbiol.">
        <title>Sugar Metabolism of the First Thermophilic Planctomycete Thermogutta terrifontis: Comparative Genomic and Transcriptomic Approaches.</title>
        <authorList>
            <person name="Elcheninov A.G."/>
            <person name="Menzel P."/>
            <person name="Gudbergsdottir S.R."/>
            <person name="Slesarev A.I."/>
            <person name="Kadnikov V.V."/>
            <person name="Krogh A."/>
            <person name="Bonch-Osmolovskaya E.A."/>
            <person name="Peng X."/>
            <person name="Kublanov I.V."/>
        </authorList>
    </citation>
    <scope>NUCLEOTIDE SEQUENCE [LARGE SCALE GENOMIC DNA]</scope>
    <source>
        <strain evidence="2 3">R1</strain>
    </source>
</reference>